<dbReference type="AlphaFoldDB" id="A0A2D3T4P7"/>
<sequence>MATIQLRFKLTDIDWIITRNSNTPSSTVLLTLNERSPFYLMFKEDSLLWAGRRPIMEGVL</sequence>
<evidence type="ECO:0000313" key="3">
    <source>
        <dbReference type="EMBL" id="ATW30948.1"/>
    </source>
</evidence>
<geneLocation type="plasmid" evidence="3">
    <name>pHDA2C.3</name>
</geneLocation>
<dbReference type="Proteomes" id="UP000792865">
    <property type="component" value="Plasmid p2_M47_H.defensa"/>
</dbReference>
<gene>
    <name evidence="2" type="ORF">BJP41_09930</name>
    <name evidence="3" type="ORF">BJP41_10820</name>
    <name evidence="1" type="ORF">CJJ18_11030</name>
</gene>
<dbReference type="RefSeq" id="WP_044612604.1">
    <property type="nucleotide sequence ID" value="NZ_CP017611.1"/>
</dbReference>
<dbReference type="Proteomes" id="UP000230008">
    <property type="component" value="Plasmid pHDA2C.3"/>
</dbReference>
<dbReference type="Proteomes" id="UP000230008">
    <property type="component" value="Plasmid pHDA2C.1"/>
</dbReference>
<reference evidence="4" key="1">
    <citation type="submission" date="2016-10" db="EMBL/GenBank/DDBJ databases">
        <authorList>
            <person name="Chevignon G."/>
        </authorList>
    </citation>
    <scope>NUCLEOTIDE SEQUENCE [LARGE SCALE GENOMIC DNA]</scope>
    <source>
        <strain evidence="4">A2C</strain>
        <plasmid evidence="4">phda2c.1</plasmid>
        <plasmid evidence="4">phda2c.3</plasmid>
    </source>
</reference>
<protein>
    <submittedName>
        <fullName evidence="2">Uncharacterized protein</fullName>
    </submittedName>
</protein>
<evidence type="ECO:0000313" key="1">
    <source>
        <dbReference type="EMBL" id="ASV34528.1"/>
    </source>
</evidence>
<evidence type="ECO:0000313" key="5">
    <source>
        <dbReference type="Proteomes" id="UP000792865"/>
    </source>
</evidence>
<geneLocation type="plasmid" evidence="1 5">
    <name>p2_M47_H.defensa</name>
</geneLocation>
<organism evidence="2 4">
    <name type="scientific">Candidatus Williamhamiltonella defendens</name>
    <dbReference type="NCBI Taxonomy" id="138072"/>
    <lineage>
        <taxon>Bacteria</taxon>
        <taxon>Pseudomonadati</taxon>
        <taxon>Pseudomonadota</taxon>
        <taxon>Gammaproteobacteria</taxon>
        <taxon>Enterobacterales</taxon>
        <taxon>Enterobacteriaceae</taxon>
        <taxon>aphid secondary symbionts</taxon>
        <taxon>Candidatus Williamhamiltonella</taxon>
    </lineage>
</organism>
<geneLocation type="plasmid" evidence="4">
    <name>phda2c.3</name>
</geneLocation>
<reference evidence="4" key="3">
    <citation type="submission" date="2017-11" db="EMBL/GenBank/DDBJ databases">
        <title>PacBio sequencing of new strain of the secondary endosymbiont Candidatus Hamiltonella defensa.</title>
        <authorList>
            <person name="Strand M.R."/>
            <person name="Oliver K."/>
        </authorList>
    </citation>
    <scope>NUCLEOTIDE SEQUENCE [LARGE SCALE GENOMIC DNA]</scope>
    <source>
        <strain evidence="4">A2C</strain>
        <plasmid evidence="4">phda2c.1</plasmid>
        <plasmid evidence="4">phda2c.3</plasmid>
    </source>
</reference>
<geneLocation type="plasmid" evidence="2">
    <name>pHDA2C.1</name>
</geneLocation>
<dbReference type="EMBL" id="CP022934">
    <property type="protein sequence ID" value="ASV34528.1"/>
    <property type="molecule type" value="Genomic_DNA"/>
</dbReference>
<evidence type="ECO:0000313" key="4">
    <source>
        <dbReference type="Proteomes" id="UP000230008"/>
    </source>
</evidence>
<dbReference type="EMBL" id="CP017607">
    <property type="protein sequence ID" value="ATW30792.1"/>
    <property type="molecule type" value="Genomic_DNA"/>
</dbReference>
<dbReference type="EMBL" id="CP017609">
    <property type="protein sequence ID" value="ATW30948.1"/>
    <property type="molecule type" value="Genomic_DNA"/>
</dbReference>
<reference evidence="1" key="2">
    <citation type="submission" date="2017-08" db="EMBL/GenBank/DDBJ databases">
        <title>Genome sequence of Candidatus Hamiltonella defensa from Acyrthosiphon pisum strain MI47.</title>
        <authorList>
            <person name="Patel V.A."/>
            <person name="Chevignon G."/>
            <person name="Russell J.A."/>
            <person name="Oliver K.M."/>
        </authorList>
    </citation>
    <scope>NUCLEOTIDE SEQUENCE</scope>
    <source>
        <strain evidence="1">MI47</strain>
        <plasmid evidence="1">p2_M47_H.defensa</plasmid>
    </source>
</reference>
<proteinExistence type="predicted"/>
<reference evidence="2" key="4">
    <citation type="journal article" date="2018" name="Genome Biol. Evol.">
        <title>Culture-Facilitated Comparative Genomics of the Facultative Symbiont Hamiltonella defensa.</title>
        <authorList>
            <person name="Chevignon G."/>
            <person name="Boyd B.M."/>
            <person name="Brandt J.W."/>
            <person name="Oliver K.M."/>
            <person name="Strand M.R."/>
        </authorList>
    </citation>
    <scope>NUCLEOTIDE SEQUENCE</scope>
    <source>
        <strain evidence="2">A2C</strain>
    </source>
</reference>
<evidence type="ECO:0000313" key="2">
    <source>
        <dbReference type="EMBL" id="ATW30792.1"/>
    </source>
</evidence>
<geneLocation type="plasmid" evidence="4">
    <name>phda2c.1</name>
</geneLocation>
<keyword evidence="2" id="KW-0614">Plasmid</keyword>
<accession>A0A2D3T4P7</accession>
<name>A0A2D3T4P7_9ENTR</name>